<dbReference type="Pfam" id="PF00708">
    <property type="entry name" value="Acylphosphatase"/>
    <property type="match status" value="1"/>
</dbReference>
<dbReference type="InterPro" id="IPR036046">
    <property type="entry name" value="Acylphosphatase-like_dom_sf"/>
</dbReference>
<evidence type="ECO:0000256" key="9">
    <source>
        <dbReference type="PROSITE-ProRule" id="PRU00520"/>
    </source>
</evidence>
<evidence type="ECO:0000313" key="13">
    <source>
        <dbReference type="Proteomes" id="UP000807825"/>
    </source>
</evidence>
<feature type="domain" description="Acylphosphatase-like" evidence="10">
    <location>
        <begin position="14"/>
        <end position="100"/>
    </location>
</feature>
<dbReference type="InterPro" id="IPR011125">
    <property type="entry name" value="Znf_HypF"/>
</dbReference>
<dbReference type="Gene3D" id="3.30.420.360">
    <property type="match status" value="1"/>
</dbReference>
<dbReference type="GO" id="GO:0008270">
    <property type="term" value="F:zinc ion binding"/>
    <property type="evidence" value="ECO:0007669"/>
    <property type="project" value="UniProtKB-KW"/>
</dbReference>
<dbReference type="GO" id="GO:0003725">
    <property type="term" value="F:double-stranded RNA binding"/>
    <property type="evidence" value="ECO:0007669"/>
    <property type="project" value="InterPro"/>
</dbReference>
<dbReference type="PROSITE" id="PS51163">
    <property type="entry name" value="YRDC"/>
    <property type="match status" value="1"/>
</dbReference>
<feature type="domain" description="YrdC-like" evidence="11">
    <location>
        <begin position="209"/>
        <end position="400"/>
    </location>
</feature>
<keyword evidence="5" id="KW-0863">Zinc-finger</keyword>
<evidence type="ECO:0000256" key="2">
    <source>
        <dbReference type="ARBA" id="ARBA00008097"/>
    </source>
</evidence>
<protein>
    <recommendedName>
        <fullName evidence="8">Carbamoyltransferase</fullName>
        <ecNumber evidence="8">6.2.-.-</ecNumber>
    </recommendedName>
</protein>
<dbReference type="Gene3D" id="3.90.870.50">
    <property type="match status" value="1"/>
</dbReference>
<dbReference type="AlphaFoldDB" id="A0A9D6Z928"/>
<dbReference type="Pfam" id="PF17788">
    <property type="entry name" value="HypF_C"/>
    <property type="match status" value="1"/>
</dbReference>
<proteinExistence type="inferred from homology"/>
<keyword evidence="4" id="KW-0479">Metal-binding</keyword>
<dbReference type="SUPFAM" id="SSF55821">
    <property type="entry name" value="YrdC/RibB"/>
    <property type="match status" value="1"/>
</dbReference>
<dbReference type="Gene3D" id="3.30.110.120">
    <property type="match status" value="1"/>
</dbReference>
<dbReference type="InterPro" id="IPR051060">
    <property type="entry name" value="Carbamoyltrans_HypF-like"/>
</dbReference>
<dbReference type="Proteomes" id="UP000807825">
    <property type="component" value="Unassembled WGS sequence"/>
</dbReference>
<dbReference type="PANTHER" id="PTHR42959:SF1">
    <property type="entry name" value="CARBAMOYLTRANSFERASE HYPF"/>
    <property type="match status" value="1"/>
</dbReference>
<evidence type="ECO:0000256" key="1">
    <source>
        <dbReference type="ARBA" id="ARBA00004711"/>
    </source>
</evidence>
<evidence type="ECO:0000256" key="5">
    <source>
        <dbReference type="ARBA" id="ARBA00022771"/>
    </source>
</evidence>
<dbReference type="Pfam" id="PF01300">
    <property type="entry name" value="Sua5_yciO_yrdC"/>
    <property type="match status" value="1"/>
</dbReference>
<dbReference type="GO" id="GO:0051604">
    <property type="term" value="P:protein maturation"/>
    <property type="evidence" value="ECO:0007669"/>
    <property type="project" value="TreeGrafter"/>
</dbReference>
<dbReference type="InterPro" id="IPR004421">
    <property type="entry name" value="Carbamoyltransferase_HypF"/>
</dbReference>
<keyword evidence="9" id="KW-0378">Hydrolase</keyword>
<comment type="catalytic activity">
    <reaction evidence="9">
        <text>an acyl phosphate + H2O = a carboxylate + phosphate + H(+)</text>
        <dbReference type="Rhea" id="RHEA:14965"/>
        <dbReference type="ChEBI" id="CHEBI:15377"/>
        <dbReference type="ChEBI" id="CHEBI:15378"/>
        <dbReference type="ChEBI" id="CHEBI:29067"/>
        <dbReference type="ChEBI" id="CHEBI:43474"/>
        <dbReference type="ChEBI" id="CHEBI:59918"/>
        <dbReference type="EC" id="3.6.1.7"/>
    </reaction>
</comment>
<dbReference type="InterPro" id="IPR043129">
    <property type="entry name" value="ATPase_NBD"/>
</dbReference>
<gene>
    <name evidence="12" type="primary">hypF</name>
    <name evidence="12" type="ORF">HY912_24535</name>
</gene>
<dbReference type="InterPro" id="IPR001792">
    <property type="entry name" value="Acylphosphatase-like_dom"/>
</dbReference>
<sequence length="792" mass="86450">MNETQSGIPNKTVRKHIVLTGVLQGIGCRPTVYRVASRLRLAGWVVNTTQGVRIEIEGSPEQCDRFVKELPAAIPFPGLIESAVVQDVTPLGESGFRIEASIQGERTVTPIPPDVATCKECVDELFDAKNPRFLYPFTTCTLCGPRFTVVRAFPYDRERTSMADFKMCERCAAEYSTPEDRRFHSQTNSCPECGPRLWLANNQGHAVEGDPILKAVEMLMAGKILGVKGIGGFHLACDALNENAVNTLRDRKGRAEKPFAVMAADIDTVRRYCTVTEIEEHLLTSAVSPIVLMENRGTSPAPNVAPFVGTLGVMLPYSPLHYLLFNHPEIPREKRPELLVMTSGNRSEEPIVRDNEEALDRIKDLVDGFLFHNREIVLRTDDSIFRVIADNVTVFRRSRGLVPGEFRIHPTLLVLRSDSGEKAENCNAEPVILGSGGDLKNAAAVIKRDQLVPGPHVGDLASPVGQDYFKQSLQVLTDYLEAAPSLVAVDPHPEYFSSSLACELGIRVEEVFHHHAHAVSLLFQHAFPGPAVFAVFDGTGYGTDGTIWGGEFLVADVKDFTRAGHIKPFSLPGGEAAIREPIRILAALLAENGELPEEFIPLMGEHAGRVKLWLEAVKKNINSPLASSAGRLFDAAAAAAGFRRQVTFEGQAAMWLEAIADKSETGEYKLELHRGNELIADSSALIMATARDMLDGAASERVAARFHNTVARLIAEALLELSRRTGIETVGLTGGCFQNKLLTERAVGLLTAEKLKVLLHSFIPPNDGGIAVGQAVSALARSQSGHFRNTLR</sequence>
<dbReference type="GO" id="GO:0016874">
    <property type="term" value="F:ligase activity"/>
    <property type="evidence" value="ECO:0007669"/>
    <property type="project" value="UniProtKB-UniRule"/>
</dbReference>
<comment type="catalytic activity">
    <reaction evidence="7">
        <text>C-terminal L-cysteinyl-[HypE protein] + carbamoyl phosphate + ATP + H2O = C-terminal S-carboxamide-L-cysteinyl-[HypE protein] + AMP + phosphate + diphosphate + H(+)</text>
        <dbReference type="Rhea" id="RHEA:55636"/>
        <dbReference type="Rhea" id="RHEA-COMP:14247"/>
        <dbReference type="Rhea" id="RHEA-COMP:14392"/>
        <dbReference type="ChEBI" id="CHEBI:15377"/>
        <dbReference type="ChEBI" id="CHEBI:15378"/>
        <dbReference type="ChEBI" id="CHEBI:30616"/>
        <dbReference type="ChEBI" id="CHEBI:33019"/>
        <dbReference type="ChEBI" id="CHEBI:43474"/>
        <dbReference type="ChEBI" id="CHEBI:58228"/>
        <dbReference type="ChEBI" id="CHEBI:76913"/>
        <dbReference type="ChEBI" id="CHEBI:139126"/>
        <dbReference type="ChEBI" id="CHEBI:456215"/>
    </reaction>
</comment>
<dbReference type="SUPFAM" id="SSF53067">
    <property type="entry name" value="Actin-like ATPase domain"/>
    <property type="match status" value="1"/>
</dbReference>
<accession>A0A9D6Z928</accession>
<dbReference type="InterPro" id="IPR055128">
    <property type="entry name" value="HypF_C_2"/>
</dbReference>
<evidence type="ECO:0000256" key="8">
    <source>
        <dbReference type="PIRNR" id="PIRNR006256"/>
    </source>
</evidence>
<organism evidence="12 13">
    <name type="scientific">Desulfomonile tiedjei</name>
    <dbReference type="NCBI Taxonomy" id="2358"/>
    <lineage>
        <taxon>Bacteria</taxon>
        <taxon>Pseudomonadati</taxon>
        <taxon>Thermodesulfobacteriota</taxon>
        <taxon>Desulfomonilia</taxon>
        <taxon>Desulfomonilales</taxon>
        <taxon>Desulfomonilaceae</taxon>
        <taxon>Desulfomonile</taxon>
    </lineage>
</organism>
<evidence type="ECO:0000256" key="7">
    <source>
        <dbReference type="ARBA" id="ARBA00048220"/>
    </source>
</evidence>
<dbReference type="SUPFAM" id="SSF54975">
    <property type="entry name" value="Acylphosphatase/BLUF domain-like"/>
    <property type="match status" value="1"/>
</dbReference>
<dbReference type="InterPro" id="IPR041440">
    <property type="entry name" value="HypF_C"/>
</dbReference>
<reference evidence="12" key="1">
    <citation type="submission" date="2020-07" db="EMBL/GenBank/DDBJ databases">
        <title>Huge and variable diversity of episymbiotic CPR bacteria and DPANN archaea in groundwater ecosystems.</title>
        <authorList>
            <person name="He C.Y."/>
            <person name="Keren R."/>
            <person name="Whittaker M."/>
            <person name="Farag I.F."/>
            <person name="Doudna J."/>
            <person name="Cate J.H.D."/>
            <person name="Banfield J.F."/>
        </authorList>
    </citation>
    <scope>NUCLEOTIDE SEQUENCE</scope>
    <source>
        <strain evidence="12">NC_groundwater_1664_Pr3_B-0.1um_52_9</strain>
    </source>
</reference>
<evidence type="ECO:0000256" key="3">
    <source>
        <dbReference type="ARBA" id="ARBA00022598"/>
    </source>
</evidence>
<comment type="caution">
    <text evidence="12">The sequence shown here is derived from an EMBL/GenBank/DDBJ whole genome shotgun (WGS) entry which is preliminary data.</text>
</comment>
<dbReference type="Pfam" id="PF07503">
    <property type="entry name" value="zf-HYPF"/>
    <property type="match status" value="2"/>
</dbReference>
<keyword evidence="3" id="KW-0436">Ligase</keyword>
<keyword evidence="6" id="KW-0862">Zinc</keyword>
<dbReference type="InterPro" id="IPR017945">
    <property type="entry name" value="DHBP_synth_RibB-like_a/b_dom"/>
</dbReference>
<dbReference type="PIRSF" id="PIRSF006256">
    <property type="entry name" value="CMPcnvr_hdrg_mat"/>
    <property type="match status" value="1"/>
</dbReference>
<feature type="active site" evidence="9">
    <location>
        <position position="29"/>
    </location>
</feature>
<dbReference type="EMBL" id="JACRDE010000637">
    <property type="protein sequence ID" value="MBI5252676.1"/>
    <property type="molecule type" value="Genomic_DNA"/>
</dbReference>
<dbReference type="NCBIfam" id="TIGR00143">
    <property type="entry name" value="hypF"/>
    <property type="match status" value="1"/>
</dbReference>
<evidence type="ECO:0000259" key="10">
    <source>
        <dbReference type="PROSITE" id="PS51160"/>
    </source>
</evidence>
<dbReference type="GO" id="GO:0003998">
    <property type="term" value="F:acylphosphatase activity"/>
    <property type="evidence" value="ECO:0007669"/>
    <property type="project" value="UniProtKB-EC"/>
</dbReference>
<comment type="pathway">
    <text evidence="1">Protein modification; [NiFe] hydrogenase maturation.</text>
</comment>
<dbReference type="EC" id="6.2.-.-" evidence="8"/>
<evidence type="ECO:0000313" key="12">
    <source>
        <dbReference type="EMBL" id="MBI5252676.1"/>
    </source>
</evidence>
<dbReference type="PANTHER" id="PTHR42959">
    <property type="entry name" value="CARBAMOYLTRANSFERASE"/>
    <property type="match status" value="1"/>
</dbReference>
<evidence type="ECO:0000259" key="11">
    <source>
        <dbReference type="PROSITE" id="PS51163"/>
    </source>
</evidence>
<dbReference type="Gene3D" id="3.30.420.40">
    <property type="match status" value="1"/>
</dbReference>
<dbReference type="Pfam" id="PF22521">
    <property type="entry name" value="HypF_C_2"/>
    <property type="match status" value="1"/>
</dbReference>
<evidence type="ECO:0000256" key="6">
    <source>
        <dbReference type="ARBA" id="ARBA00022833"/>
    </source>
</evidence>
<name>A0A9D6Z928_9BACT</name>
<comment type="similarity">
    <text evidence="2 8">Belongs to the carbamoyltransferase HypF family.</text>
</comment>
<dbReference type="InterPro" id="IPR006070">
    <property type="entry name" value="Sua5-like_dom"/>
</dbReference>
<evidence type="ECO:0000256" key="4">
    <source>
        <dbReference type="ARBA" id="ARBA00022723"/>
    </source>
</evidence>
<feature type="active site" evidence="9">
    <location>
        <position position="47"/>
    </location>
</feature>
<dbReference type="GO" id="GO:0016743">
    <property type="term" value="F:carboxyl- or carbamoyltransferase activity"/>
    <property type="evidence" value="ECO:0007669"/>
    <property type="project" value="UniProtKB-UniRule"/>
</dbReference>
<dbReference type="PROSITE" id="PS51160">
    <property type="entry name" value="ACYLPHOSPHATASE_3"/>
    <property type="match status" value="1"/>
</dbReference>